<proteinExistence type="predicted"/>
<dbReference type="EMBL" id="KV784364">
    <property type="protein sequence ID" value="OEU12850.1"/>
    <property type="molecule type" value="Genomic_DNA"/>
</dbReference>
<feature type="chain" id="PRO_5009192617" description="DUF7733 domain-containing protein" evidence="2">
    <location>
        <begin position="27"/>
        <end position="220"/>
    </location>
</feature>
<evidence type="ECO:0000256" key="1">
    <source>
        <dbReference type="SAM" id="Phobius"/>
    </source>
</evidence>
<feature type="transmembrane region" description="Helical" evidence="1">
    <location>
        <begin position="165"/>
        <end position="190"/>
    </location>
</feature>
<reference evidence="4 5" key="1">
    <citation type="submission" date="2016-09" db="EMBL/GenBank/DDBJ databases">
        <title>Extensive genetic diversity and differential bi-allelic expression allows diatom success in the polar Southern Ocean.</title>
        <authorList>
            <consortium name="DOE Joint Genome Institute"/>
            <person name="Mock T."/>
            <person name="Otillar R.P."/>
            <person name="Strauss J."/>
            <person name="Dupont C."/>
            <person name="Frickenhaus S."/>
            <person name="Maumus F."/>
            <person name="Mcmullan M."/>
            <person name="Sanges R."/>
            <person name="Schmutz J."/>
            <person name="Toseland A."/>
            <person name="Valas R."/>
            <person name="Veluchamy A."/>
            <person name="Ward B.J."/>
            <person name="Allen A."/>
            <person name="Barry K."/>
            <person name="Falciatore A."/>
            <person name="Ferrante M."/>
            <person name="Fortunato A.E."/>
            <person name="Gloeckner G."/>
            <person name="Gruber A."/>
            <person name="Hipkin R."/>
            <person name="Janech M."/>
            <person name="Kroth P."/>
            <person name="Leese F."/>
            <person name="Lindquist E."/>
            <person name="Lyon B.R."/>
            <person name="Martin J."/>
            <person name="Mayer C."/>
            <person name="Parker M."/>
            <person name="Quesneville H."/>
            <person name="Raymond J."/>
            <person name="Uhlig C."/>
            <person name="Valentin K.U."/>
            <person name="Worden A.Z."/>
            <person name="Armbrust E.V."/>
            <person name="Bowler C."/>
            <person name="Green B."/>
            <person name="Moulton V."/>
            <person name="Van Oosterhout C."/>
            <person name="Grigoriev I."/>
        </authorList>
    </citation>
    <scope>NUCLEOTIDE SEQUENCE [LARGE SCALE GENOMIC DNA]</scope>
    <source>
        <strain evidence="4 5">CCMP1102</strain>
    </source>
</reference>
<name>A0A1E7F3V7_9STRA</name>
<dbReference type="InParanoid" id="A0A1E7F3V7"/>
<keyword evidence="1" id="KW-0812">Transmembrane</keyword>
<feature type="domain" description="DUF7733" evidence="3">
    <location>
        <begin position="6"/>
        <end position="201"/>
    </location>
</feature>
<keyword evidence="5" id="KW-1185">Reference proteome</keyword>
<dbReference type="Proteomes" id="UP000095751">
    <property type="component" value="Unassembled WGS sequence"/>
</dbReference>
<keyword evidence="1" id="KW-1133">Transmembrane helix</keyword>
<sequence>MSKIIVFCVVLSAFLLSKQFIPASDAIFIVAYPAYIYLANAICFNSNELALSQKNDEGKGGATVDPLGHGQFRGKVAFTRYMIGFQVLTVLFPLSLVAFAPLEISGGAISPLVLLLAQIATEHLTKYFHDVPRFLTPVGFNVYRLKSLWHWVETAYLLVPSNHPWYYVGVTLSGINLVMWSYNLFVFLLLRTLPIYFDKVYTPPVEMAYTLVPIPKSHQN</sequence>
<keyword evidence="1" id="KW-0472">Membrane</keyword>
<keyword evidence="2" id="KW-0732">Signal</keyword>
<dbReference type="OrthoDB" id="1906194at2759"/>
<feature type="transmembrane region" description="Helical" evidence="1">
    <location>
        <begin position="27"/>
        <end position="44"/>
    </location>
</feature>
<feature type="transmembrane region" description="Helical" evidence="1">
    <location>
        <begin position="81"/>
        <end position="102"/>
    </location>
</feature>
<accession>A0A1E7F3V7</accession>
<evidence type="ECO:0000256" key="2">
    <source>
        <dbReference type="SAM" id="SignalP"/>
    </source>
</evidence>
<dbReference type="Pfam" id="PF24867">
    <property type="entry name" value="DUF7733"/>
    <property type="match status" value="1"/>
</dbReference>
<gene>
    <name evidence="4" type="ORF">FRACYDRAFT_244123</name>
</gene>
<dbReference type="KEGG" id="fcy:FRACYDRAFT_244123"/>
<evidence type="ECO:0000259" key="3">
    <source>
        <dbReference type="Pfam" id="PF24867"/>
    </source>
</evidence>
<protein>
    <recommendedName>
        <fullName evidence="3">DUF7733 domain-containing protein</fullName>
    </recommendedName>
</protein>
<dbReference type="InterPro" id="IPR056635">
    <property type="entry name" value="DUF7733"/>
</dbReference>
<feature type="signal peptide" evidence="2">
    <location>
        <begin position="1"/>
        <end position="26"/>
    </location>
</feature>
<dbReference type="PANTHER" id="PTHR33829">
    <property type="entry name" value="OSJNBA0044M19.10 PROTEIN"/>
    <property type="match status" value="1"/>
</dbReference>
<organism evidence="4 5">
    <name type="scientific">Fragilariopsis cylindrus CCMP1102</name>
    <dbReference type="NCBI Taxonomy" id="635003"/>
    <lineage>
        <taxon>Eukaryota</taxon>
        <taxon>Sar</taxon>
        <taxon>Stramenopiles</taxon>
        <taxon>Ochrophyta</taxon>
        <taxon>Bacillariophyta</taxon>
        <taxon>Bacillariophyceae</taxon>
        <taxon>Bacillariophycidae</taxon>
        <taxon>Bacillariales</taxon>
        <taxon>Bacillariaceae</taxon>
        <taxon>Fragilariopsis</taxon>
    </lineage>
</organism>
<evidence type="ECO:0000313" key="4">
    <source>
        <dbReference type="EMBL" id="OEU12850.1"/>
    </source>
</evidence>
<dbReference type="PANTHER" id="PTHR33829:SF2">
    <property type="entry name" value="OS04G0386700 PROTEIN"/>
    <property type="match status" value="1"/>
</dbReference>
<evidence type="ECO:0000313" key="5">
    <source>
        <dbReference type="Proteomes" id="UP000095751"/>
    </source>
</evidence>
<dbReference type="AlphaFoldDB" id="A0A1E7F3V7"/>